<proteinExistence type="predicted"/>
<dbReference type="STRING" id="333140.AWW68_01845"/>
<evidence type="ECO:0000313" key="2">
    <source>
        <dbReference type="EMBL" id="KYG77539.1"/>
    </source>
</evidence>
<dbReference type="RefSeq" id="WP_068215989.1">
    <property type="nucleotide sequence ID" value="NZ_CP139724.1"/>
</dbReference>
<feature type="transmembrane region" description="Helical" evidence="1">
    <location>
        <begin position="87"/>
        <end position="109"/>
    </location>
</feature>
<name>A0A150XFN2_9BACT</name>
<feature type="transmembrane region" description="Helical" evidence="1">
    <location>
        <begin position="45"/>
        <end position="66"/>
    </location>
</feature>
<feature type="transmembrane region" description="Helical" evidence="1">
    <location>
        <begin position="12"/>
        <end position="33"/>
    </location>
</feature>
<accession>A0A150XFN2</accession>
<keyword evidence="1" id="KW-0812">Transmembrane</keyword>
<comment type="caution">
    <text evidence="2">The sequence shown here is derived from an EMBL/GenBank/DDBJ whole genome shotgun (WGS) entry which is preliminary data.</text>
</comment>
<sequence>MKLNSQTKRGLLFLMVLGSTIILIVDNDIQSYFLNMIKNGLDYEGTYYIVMACSLIIGLFYSFYFAKNKQPKDLNFFMKVFGPLIDPPLNTLSYGIVIASVLRLIRGLFSQLFFEIEYFKDFGVINVSAIGLACIPLLIWSVNGLTGYFVALFGRLDDQFGEITPIINEEDNLDKHK</sequence>
<dbReference type="AlphaFoldDB" id="A0A150XFN2"/>
<protein>
    <submittedName>
        <fullName evidence="2">Uncharacterized protein</fullName>
    </submittedName>
</protein>
<evidence type="ECO:0000256" key="1">
    <source>
        <dbReference type="SAM" id="Phobius"/>
    </source>
</evidence>
<dbReference type="EMBL" id="LRPC01000001">
    <property type="protein sequence ID" value="KYG77539.1"/>
    <property type="molecule type" value="Genomic_DNA"/>
</dbReference>
<feature type="transmembrane region" description="Helical" evidence="1">
    <location>
        <begin position="129"/>
        <end position="153"/>
    </location>
</feature>
<keyword evidence="3" id="KW-1185">Reference proteome</keyword>
<keyword evidence="1" id="KW-0472">Membrane</keyword>
<organism evidence="2 3">
    <name type="scientific">Roseivirga spongicola</name>
    <dbReference type="NCBI Taxonomy" id="333140"/>
    <lineage>
        <taxon>Bacteria</taxon>
        <taxon>Pseudomonadati</taxon>
        <taxon>Bacteroidota</taxon>
        <taxon>Cytophagia</taxon>
        <taxon>Cytophagales</taxon>
        <taxon>Roseivirgaceae</taxon>
        <taxon>Roseivirga</taxon>
    </lineage>
</organism>
<dbReference type="Proteomes" id="UP000075606">
    <property type="component" value="Unassembled WGS sequence"/>
</dbReference>
<keyword evidence="1" id="KW-1133">Transmembrane helix</keyword>
<gene>
    <name evidence="2" type="ORF">AWW68_01845</name>
</gene>
<evidence type="ECO:0000313" key="3">
    <source>
        <dbReference type="Proteomes" id="UP000075606"/>
    </source>
</evidence>
<reference evidence="2 3" key="1">
    <citation type="submission" date="2016-01" db="EMBL/GenBank/DDBJ databases">
        <title>Genome sequencing of Roseivirga spongicola UST030701-084.</title>
        <authorList>
            <person name="Selvaratnam C."/>
            <person name="Thevarajoo S."/>
            <person name="Goh K.M."/>
            <person name="Ee R."/>
            <person name="Chan K.-G."/>
            <person name="Chong C.S."/>
        </authorList>
    </citation>
    <scope>NUCLEOTIDE SEQUENCE [LARGE SCALE GENOMIC DNA]</scope>
    <source>
        <strain evidence="2 3">UST030701-084</strain>
    </source>
</reference>